<accession>A0A4R1HWM8</accession>
<organism evidence="5 6">
    <name type="scientific">Pseudonocardia endophytica</name>
    <dbReference type="NCBI Taxonomy" id="401976"/>
    <lineage>
        <taxon>Bacteria</taxon>
        <taxon>Bacillati</taxon>
        <taxon>Actinomycetota</taxon>
        <taxon>Actinomycetes</taxon>
        <taxon>Pseudonocardiales</taxon>
        <taxon>Pseudonocardiaceae</taxon>
        <taxon>Pseudonocardia</taxon>
    </lineage>
</organism>
<proteinExistence type="inferred from homology"/>
<dbReference type="GO" id="GO:0031388">
    <property type="term" value="P:organic acid phosphorylation"/>
    <property type="evidence" value="ECO:0007669"/>
    <property type="project" value="UniProtKB-UniRule"/>
</dbReference>
<dbReference type="Proteomes" id="UP000295560">
    <property type="component" value="Unassembled WGS sequence"/>
</dbReference>
<dbReference type="Gene3D" id="3.90.1510.10">
    <property type="entry name" value="Glycerate kinase, domain 2"/>
    <property type="match status" value="1"/>
</dbReference>
<keyword evidence="2 4" id="KW-0808">Transferase</keyword>
<comment type="caution">
    <text evidence="5">The sequence shown here is derived from an EMBL/GenBank/DDBJ whole genome shotgun (WGS) entry which is preliminary data.</text>
</comment>
<dbReference type="PANTHER" id="PTHR21599:SF0">
    <property type="entry name" value="GLYCERATE KINASE"/>
    <property type="match status" value="1"/>
</dbReference>
<evidence type="ECO:0000313" key="6">
    <source>
        <dbReference type="Proteomes" id="UP000295560"/>
    </source>
</evidence>
<protein>
    <submittedName>
        <fullName evidence="5">Glycerate kinase</fullName>
    </submittedName>
</protein>
<dbReference type="PIRSF" id="PIRSF006078">
    <property type="entry name" value="GlxK"/>
    <property type="match status" value="1"/>
</dbReference>
<evidence type="ECO:0000256" key="1">
    <source>
        <dbReference type="ARBA" id="ARBA00006284"/>
    </source>
</evidence>
<dbReference type="RefSeq" id="WP_132422416.1">
    <property type="nucleotide sequence ID" value="NZ_SMFZ01000001.1"/>
</dbReference>
<evidence type="ECO:0000256" key="4">
    <source>
        <dbReference type="PIRNR" id="PIRNR006078"/>
    </source>
</evidence>
<evidence type="ECO:0000256" key="3">
    <source>
        <dbReference type="ARBA" id="ARBA00022777"/>
    </source>
</evidence>
<comment type="similarity">
    <text evidence="1 4">Belongs to the glycerate kinase type-1 family.</text>
</comment>
<dbReference type="PANTHER" id="PTHR21599">
    <property type="entry name" value="GLYCERATE KINASE"/>
    <property type="match status" value="1"/>
</dbReference>
<dbReference type="InterPro" id="IPR018193">
    <property type="entry name" value="Glyc_kinase_flavodox-like_fold"/>
</dbReference>
<evidence type="ECO:0000313" key="5">
    <source>
        <dbReference type="EMBL" id="TCK25871.1"/>
    </source>
</evidence>
<dbReference type="SUPFAM" id="SSF110738">
    <property type="entry name" value="Glycerate kinase I"/>
    <property type="match status" value="1"/>
</dbReference>
<reference evidence="5 6" key="1">
    <citation type="submission" date="2019-03" db="EMBL/GenBank/DDBJ databases">
        <title>Sequencing the genomes of 1000 actinobacteria strains.</title>
        <authorList>
            <person name="Klenk H.-P."/>
        </authorList>
    </citation>
    <scope>NUCLEOTIDE SEQUENCE [LARGE SCALE GENOMIC DNA]</scope>
    <source>
        <strain evidence="5 6">DSM 44969</strain>
    </source>
</reference>
<evidence type="ECO:0000256" key="2">
    <source>
        <dbReference type="ARBA" id="ARBA00022679"/>
    </source>
</evidence>
<dbReference type="OrthoDB" id="9774290at2"/>
<dbReference type="InterPro" id="IPR004381">
    <property type="entry name" value="Glycerate_kinase"/>
</dbReference>
<dbReference type="Gene3D" id="3.40.50.10350">
    <property type="entry name" value="Glycerate kinase, domain 1"/>
    <property type="match status" value="1"/>
</dbReference>
<dbReference type="EMBL" id="SMFZ01000001">
    <property type="protein sequence ID" value="TCK25871.1"/>
    <property type="molecule type" value="Genomic_DNA"/>
</dbReference>
<dbReference type="AlphaFoldDB" id="A0A4R1HWM8"/>
<dbReference type="GO" id="GO:0008887">
    <property type="term" value="F:glycerate kinase activity"/>
    <property type="evidence" value="ECO:0007669"/>
    <property type="project" value="UniProtKB-UniRule"/>
</dbReference>
<gene>
    <name evidence="5" type="ORF">EV378_1697</name>
</gene>
<dbReference type="Pfam" id="PF02595">
    <property type="entry name" value="Gly_kinase"/>
    <property type="match status" value="1"/>
</dbReference>
<sequence>MSAILVAPDKFKGSADAPTVADALAAGIADADPHREVRRLPVADGGEGTVAAALAAGWAPVTVDATGPTGRPLTVTYARRGPTALVELAAVAGLGALPDHAFRPLDATTHGLGTVLAHALDAGADEIVVGIGGSATTDGGAGLLTGLGARVLDADGRELPPGGAALARASRIDLSTLHPRAHEVPIVFACDVDNPLLGATGAAAVYGPQKGASPEQVAELDAALGRWASVLARTAGRDVADVPGAGAAGGTPCGAMAVLGASLRPGVETVLELVGFPAALRDAELVVTGEGCLDRQTLHGKAPVGVARAARAAGIPVVAVAGDCTLGDDELRAAGFAGVYTVAAIAPDRATALADAPALLRRIGAELVPVHTASRPSRVR</sequence>
<name>A0A4R1HWM8_PSEEN</name>
<dbReference type="InterPro" id="IPR018197">
    <property type="entry name" value="Glycerate_kinase_RE-like"/>
</dbReference>
<keyword evidence="3 4" id="KW-0418">Kinase</keyword>
<keyword evidence="6" id="KW-1185">Reference proteome</keyword>
<dbReference type="InterPro" id="IPR036129">
    <property type="entry name" value="Glycerate_kinase_sf"/>
</dbReference>
<dbReference type="NCBIfam" id="TIGR00045">
    <property type="entry name" value="glycerate kinase"/>
    <property type="match status" value="1"/>
</dbReference>